<proteinExistence type="predicted"/>
<sequence length="126" mass="13526">MRSETGAASRCVRRPHRGANATVTYHEKHTGDAMLPDEDEKTLIAALIVISIGVTDANKLGVAADAGRRLLECYDGLTSGGLATTSTSSYSTVPRILHATRDRSGEAPAWRSEARIEAFRFSVLPV</sequence>
<protein>
    <submittedName>
        <fullName evidence="1">Uncharacterized protein</fullName>
    </submittedName>
</protein>
<dbReference type="Proteomes" id="UP000503447">
    <property type="component" value="Chromosome"/>
</dbReference>
<dbReference type="AlphaFoldDB" id="A0A6M5YWP8"/>
<dbReference type="EMBL" id="CP053452">
    <property type="protein sequence ID" value="QJW98527.1"/>
    <property type="molecule type" value="Genomic_DNA"/>
</dbReference>
<organism evidence="1 2">
    <name type="scientific">Frigoriglobus tundricola</name>
    <dbReference type="NCBI Taxonomy" id="2774151"/>
    <lineage>
        <taxon>Bacteria</taxon>
        <taxon>Pseudomonadati</taxon>
        <taxon>Planctomycetota</taxon>
        <taxon>Planctomycetia</taxon>
        <taxon>Gemmatales</taxon>
        <taxon>Gemmataceae</taxon>
        <taxon>Frigoriglobus</taxon>
    </lineage>
</organism>
<gene>
    <name evidence="1" type="ORF">FTUN_6119</name>
</gene>
<dbReference type="KEGG" id="ftj:FTUN_6119"/>
<accession>A0A6M5YWP8</accession>
<evidence type="ECO:0000313" key="2">
    <source>
        <dbReference type="Proteomes" id="UP000503447"/>
    </source>
</evidence>
<keyword evidence="2" id="KW-1185">Reference proteome</keyword>
<reference evidence="2" key="1">
    <citation type="submission" date="2020-05" db="EMBL/GenBank/DDBJ databases">
        <title>Frigoriglobus tundricola gen. nov., sp. nov., a psychrotolerant cellulolytic planctomycete of the family Gemmataceae with two divergent copies of 16S rRNA gene.</title>
        <authorList>
            <person name="Kulichevskaya I.S."/>
            <person name="Ivanova A.A."/>
            <person name="Naumoff D.G."/>
            <person name="Beletsky A.V."/>
            <person name="Rijpstra W.I.C."/>
            <person name="Sinninghe Damste J.S."/>
            <person name="Mardanov A.V."/>
            <person name="Ravin N.V."/>
            <person name="Dedysh S.N."/>
        </authorList>
    </citation>
    <scope>NUCLEOTIDE SEQUENCE [LARGE SCALE GENOMIC DNA]</scope>
    <source>
        <strain evidence="2">PL17</strain>
    </source>
</reference>
<evidence type="ECO:0000313" key="1">
    <source>
        <dbReference type="EMBL" id="QJW98527.1"/>
    </source>
</evidence>
<name>A0A6M5YWP8_9BACT</name>